<reference evidence="2" key="1">
    <citation type="submission" date="2014-01" db="EMBL/GenBank/DDBJ databases">
        <authorList>
            <person name="Brown-Elliot B."/>
            <person name="Wallace R."/>
            <person name="Lenaerts A."/>
            <person name="Ordway D."/>
            <person name="DeGroote M.A."/>
            <person name="Parker T."/>
            <person name="Sizemore C."/>
            <person name="Tallon L.J."/>
            <person name="Sadzewicz L.K."/>
            <person name="Sengamalay N."/>
            <person name="Fraser C.M."/>
            <person name="Hine E."/>
            <person name="Shefchek K.A."/>
            <person name="Das S.P."/>
            <person name="Tettelin H."/>
        </authorList>
    </citation>
    <scope>NUCLEOTIDE SEQUENCE [LARGE SCALE GENOMIC DNA]</scope>
    <source>
        <strain evidence="2">4042</strain>
    </source>
</reference>
<protein>
    <submittedName>
        <fullName evidence="2">Uncharacterized protein</fullName>
    </submittedName>
</protein>
<accession>X7ZLC5</accession>
<evidence type="ECO:0000313" key="2">
    <source>
        <dbReference type="EMBL" id="EUA20382.1"/>
    </source>
</evidence>
<proteinExistence type="predicted"/>
<comment type="caution">
    <text evidence="2">The sequence shown here is derived from an EMBL/GenBank/DDBJ whole genome shotgun (WGS) entry which is preliminary data.</text>
</comment>
<dbReference type="PATRIC" id="fig|1299334.3.peg.7903"/>
<dbReference type="AlphaFoldDB" id="X7ZLC5"/>
<name>X7ZLC5_MYCXE</name>
<dbReference type="EMBL" id="JAOB01000072">
    <property type="protein sequence ID" value="EUA20382.1"/>
    <property type="molecule type" value="Genomic_DNA"/>
</dbReference>
<organism evidence="2">
    <name type="scientific">Mycobacterium xenopi 4042</name>
    <dbReference type="NCBI Taxonomy" id="1299334"/>
    <lineage>
        <taxon>Bacteria</taxon>
        <taxon>Bacillati</taxon>
        <taxon>Actinomycetota</taxon>
        <taxon>Actinomycetes</taxon>
        <taxon>Mycobacteriales</taxon>
        <taxon>Mycobacteriaceae</taxon>
        <taxon>Mycobacterium</taxon>
    </lineage>
</organism>
<gene>
    <name evidence="2" type="ORF">I553_9286</name>
</gene>
<feature type="region of interest" description="Disordered" evidence="1">
    <location>
        <begin position="19"/>
        <end position="44"/>
    </location>
</feature>
<evidence type="ECO:0000256" key="1">
    <source>
        <dbReference type="SAM" id="MobiDB-lite"/>
    </source>
</evidence>
<sequence>MAAVYSAFAVSNDGWTVVRSPAQPPAAPRLPCGPESPPPQPEIDMHTTIPTFLQRFESSSSRVGIWLQWRRRHHQLLTTFRKVRYPGAITAKL</sequence>